<dbReference type="InterPro" id="IPR046346">
    <property type="entry name" value="Aminoacid_DH-like_N_sf"/>
</dbReference>
<feature type="active site" description="Proton acceptor" evidence="8">
    <location>
        <position position="65"/>
    </location>
</feature>
<comment type="pathway">
    <text evidence="1 8">Metabolic intermediate biosynthesis; chorismate biosynthesis; chorismate from D-erythrose 4-phosphate and phosphoenolpyruvate: step 4/7.</text>
</comment>
<dbReference type="InterPro" id="IPR013708">
    <property type="entry name" value="Shikimate_DH-bd_N"/>
</dbReference>
<name>A0A1H7PJY0_9GAMM</name>
<evidence type="ECO:0000256" key="8">
    <source>
        <dbReference type="HAMAP-Rule" id="MF_00222"/>
    </source>
</evidence>
<dbReference type="Pfam" id="PF01488">
    <property type="entry name" value="Shikimate_DH"/>
    <property type="match status" value="1"/>
</dbReference>
<dbReference type="OrthoDB" id="9776868at2"/>
<feature type="domain" description="Shikimate dehydrogenase substrate binding N-terminal" evidence="10">
    <location>
        <begin position="6"/>
        <end position="88"/>
    </location>
</feature>
<dbReference type="STRING" id="641665.GCA_002104455_00842"/>
<feature type="binding site" evidence="8">
    <location>
        <position position="61"/>
    </location>
    <ligand>
        <name>shikimate</name>
        <dbReference type="ChEBI" id="CHEBI:36208"/>
    </ligand>
</feature>
<reference evidence="13" key="1">
    <citation type="submission" date="2016-10" db="EMBL/GenBank/DDBJ databases">
        <authorList>
            <person name="Varghese N."/>
            <person name="Submissions S."/>
        </authorList>
    </citation>
    <scope>NUCLEOTIDE SEQUENCE [LARGE SCALE GENOMIC DNA]</scope>
    <source>
        <strain evidence="13">CGMCC 1.9127</strain>
    </source>
</reference>
<feature type="binding site" evidence="8">
    <location>
        <position position="236"/>
    </location>
    <ligand>
        <name>NADP(+)</name>
        <dbReference type="ChEBI" id="CHEBI:58349"/>
    </ligand>
</feature>
<dbReference type="EMBL" id="FOBI01000009">
    <property type="protein sequence ID" value="SEL36091.1"/>
    <property type="molecule type" value="Genomic_DNA"/>
</dbReference>
<keyword evidence="6 8" id="KW-0057">Aromatic amino acid biosynthesis</keyword>
<dbReference type="GO" id="GO:0005829">
    <property type="term" value="C:cytosol"/>
    <property type="evidence" value="ECO:0007669"/>
    <property type="project" value="TreeGrafter"/>
</dbReference>
<dbReference type="Proteomes" id="UP000199297">
    <property type="component" value="Unassembled WGS sequence"/>
</dbReference>
<evidence type="ECO:0000259" key="11">
    <source>
        <dbReference type="Pfam" id="PF18317"/>
    </source>
</evidence>
<evidence type="ECO:0000259" key="10">
    <source>
        <dbReference type="Pfam" id="PF08501"/>
    </source>
</evidence>
<dbReference type="NCBIfam" id="NF001310">
    <property type="entry name" value="PRK00258.1-2"/>
    <property type="match status" value="1"/>
</dbReference>
<dbReference type="AlphaFoldDB" id="A0A1H7PJY0"/>
<feature type="binding site" evidence="8">
    <location>
        <position position="214"/>
    </location>
    <ligand>
        <name>shikimate</name>
        <dbReference type="ChEBI" id="CHEBI:36208"/>
    </ligand>
</feature>
<dbReference type="InterPro" id="IPR041121">
    <property type="entry name" value="SDH_C"/>
</dbReference>
<feature type="binding site" evidence="8">
    <location>
        <begin position="14"/>
        <end position="16"/>
    </location>
    <ligand>
        <name>shikimate</name>
        <dbReference type="ChEBI" id="CHEBI:36208"/>
    </ligand>
</feature>
<dbReference type="GO" id="GO:0004764">
    <property type="term" value="F:shikimate 3-dehydrogenase (NADP+) activity"/>
    <property type="evidence" value="ECO:0007669"/>
    <property type="project" value="UniProtKB-UniRule"/>
</dbReference>
<dbReference type="RefSeq" id="WP_085285234.1">
    <property type="nucleotide sequence ID" value="NZ_FOBI01000009.1"/>
</dbReference>
<dbReference type="InterPro" id="IPR036291">
    <property type="entry name" value="NAD(P)-bd_dom_sf"/>
</dbReference>
<keyword evidence="4 8" id="KW-0521">NADP</keyword>
<protein>
    <recommendedName>
        <fullName evidence="2 8">Shikimate dehydrogenase (NADP(+))</fullName>
        <shortName evidence="8">SDH</shortName>
        <ecNumber evidence="2 8">1.1.1.25</ecNumber>
    </recommendedName>
</protein>
<dbReference type="GO" id="GO:0009073">
    <property type="term" value="P:aromatic amino acid family biosynthetic process"/>
    <property type="evidence" value="ECO:0007669"/>
    <property type="project" value="UniProtKB-KW"/>
</dbReference>
<comment type="function">
    <text evidence="8">Involved in the biosynthesis of the chorismate, which leads to the biosynthesis of aromatic amino acids. Catalyzes the reversible NADPH linked reduction of 3-dehydroshikimate (DHSA) to yield shikimate (SA).</text>
</comment>
<evidence type="ECO:0000313" key="13">
    <source>
        <dbReference type="Proteomes" id="UP000199297"/>
    </source>
</evidence>
<feature type="binding site" evidence="8">
    <location>
        <position position="243"/>
    </location>
    <ligand>
        <name>shikimate</name>
        <dbReference type="ChEBI" id="CHEBI:36208"/>
    </ligand>
</feature>
<dbReference type="EC" id="1.1.1.25" evidence="2 8"/>
<evidence type="ECO:0000256" key="7">
    <source>
        <dbReference type="ARBA" id="ARBA00049442"/>
    </source>
</evidence>
<sequence length="270" mass="28768">MDQYRVFGNPIAQSKSPFIHQQFAQQSQLRLNYERELVPVDKFESAVNNLVANQGKGANVTAPFKEQAFVLCDQLSERAKLAGAVNTLSFVNGTIIGDTTDGVGLVSDLLRHQIQLHEGKILLLGAGGAAKGVVQALLAQAPKSLTIANRTLSKAQAITKQYPNSNINAVTFTDTEHQTFDVIINATSAGLTGASLPISDQTIKNALACYDMVYGKTPTAFLQQATSLGVKQVVDGLGMLVGQAAASFQLWTGINPDVEPVLASLRAELT</sequence>
<dbReference type="PANTHER" id="PTHR21089">
    <property type="entry name" value="SHIKIMATE DEHYDROGENASE"/>
    <property type="match status" value="1"/>
</dbReference>
<feature type="binding site" evidence="8">
    <location>
        <position position="212"/>
    </location>
    <ligand>
        <name>NADP(+)</name>
        <dbReference type="ChEBI" id="CHEBI:58349"/>
    </ligand>
</feature>
<keyword evidence="3 8" id="KW-0028">Amino-acid biosynthesis</keyword>
<dbReference type="FunFam" id="3.40.50.10860:FF:000006">
    <property type="entry name" value="Shikimate dehydrogenase (NADP(+))"/>
    <property type="match status" value="1"/>
</dbReference>
<dbReference type="CDD" id="cd01065">
    <property type="entry name" value="NAD_bind_Shikimate_DH"/>
    <property type="match status" value="1"/>
</dbReference>
<keyword evidence="5 8" id="KW-0560">Oxidoreductase</keyword>
<evidence type="ECO:0000256" key="6">
    <source>
        <dbReference type="ARBA" id="ARBA00023141"/>
    </source>
</evidence>
<comment type="subunit">
    <text evidence="8">Homodimer.</text>
</comment>
<comment type="similarity">
    <text evidence="8">Belongs to the shikimate dehydrogenase family.</text>
</comment>
<dbReference type="GO" id="GO:0019632">
    <property type="term" value="P:shikimate metabolic process"/>
    <property type="evidence" value="ECO:0007669"/>
    <property type="project" value="InterPro"/>
</dbReference>
<dbReference type="Gene3D" id="3.40.50.720">
    <property type="entry name" value="NAD(P)-binding Rossmann-like Domain"/>
    <property type="match status" value="1"/>
</dbReference>
<dbReference type="HAMAP" id="MF_00222">
    <property type="entry name" value="Shikimate_DH_AroE"/>
    <property type="match status" value="1"/>
</dbReference>
<dbReference type="NCBIfam" id="TIGR00507">
    <property type="entry name" value="aroE"/>
    <property type="match status" value="1"/>
</dbReference>
<evidence type="ECO:0000313" key="12">
    <source>
        <dbReference type="EMBL" id="SEL36091.1"/>
    </source>
</evidence>
<feature type="binding site" evidence="8">
    <location>
        <position position="86"/>
    </location>
    <ligand>
        <name>shikimate</name>
        <dbReference type="ChEBI" id="CHEBI:36208"/>
    </ligand>
</feature>
<feature type="binding site" evidence="8">
    <location>
        <begin position="125"/>
        <end position="129"/>
    </location>
    <ligand>
        <name>NADP(+)</name>
        <dbReference type="ChEBI" id="CHEBI:58349"/>
    </ligand>
</feature>
<evidence type="ECO:0000256" key="2">
    <source>
        <dbReference type="ARBA" id="ARBA00012962"/>
    </source>
</evidence>
<dbReference type="GO" id="GO:0009423">
    <property type="term" value="P:chorismate biosynthetic process"/>
    <property type="evidence" value="ECO:0007669"/>
    <property type="project" value="UniProtKB-UniRule"/>
</dbReference>
<feature type="binding site" evidence="8">
    <location>
        <begin position="149"/>
        <end position="154"/>
    </location>
    <ligand>
        <name>NADP(+)</name>
        <dbReference type="ChEBI" id="CHEBI:58349"/>
    </ligand>
</feature>
<dbReference type="GO" id="GO:0008652">
    <property type="term" value="P:amino acid biosynthetic process"/>
    <property type="evidence" value="ECO:0007669"/>
    <property type="project" value="UniProtKB-KW"/>
</dbReference>
<dbReference type="UniPathway" id="UPA00053">
    <property type="reaction ID" value="UER00087"/>
</dbReference>
<feature type="domain" description="SDH C-terminal" evidence="11">
    <location>
        <begin position="236"/>
        <end position="266"/>
    </location>
</feature>
<feature type="binding site" evidence="8">
    <location>
        <position position="77"/>
    </location>
    <ligand>
        <name>NADP(+)</name>
        <dbReference type="ChEBI" id="CHEBI:58349"/>
    </ligand>
</feature>
<dbReference type="SUPFAM" id="SSF53223">
    <property type="entry name" value="Aminoacid dehydrogenase-like, N-terminal domain"/>
    <property type="match status" value="1"/>
</dbReference>
<accession>A0A1H7PJY0</accession>
<organism evidence="12 13">
    <name type="scientific">Colwellia chukchiensis</name>
    <dbReference type="NCBI Taxonomy" id="641665"/>
    <lineage>
        <taxon>Bacteria</taxon>
        <taxon>Pseudomonadati</taxon>
        <taxon>Pseudomonadota</taxon>
        <taxon>Gammaproteobacteria</taxon>
        <taxon>Alteromonadales</taxon>
        <taxon>Colwelliaceae</taxon>
        <taxon>Colwellia</taxon>
    </lineage>
</organism>
<dbReference type="Pfam" id="PF08501">
    <property type="entry name" value="Shikimate_dh_N"/>
    <property type="match status" value="1"/>
</dbReference>
<evidence type="ECO:0000256" key="5">
    <source>
        <dbReference type="ARBA" id="ARBA00023002"/>
    </source>
</evidence>
<dbReference type="GO" id="GO:0050661">
    <property type="term" value="F:NADP binding"/>
    <property type="evidence" value="ECO:0007669"/>
    <property type="project" value="InterPro"/>
</dbReference>
<evidence type="ECO:0000256" key="1">
    <source>
        <dbReference type="ARBA" id="ARBA00004871"/>
    </source>
</evidence>
<dbReference type="Pfam" id="PF18317">
    <property type="entry name" value="SDH_C"/>
    <property type="match status" value="1"/>
</dbReference>
<evidence type="ECO:0000256" key="4">
    <source>
        <dbReference type="ARBA" id="ARBA00022857"/>
    </source>
</evidence>
<feature type="binding site" evidence="8">
    <location>
        <position position="101"/>
    </location>
    <ligand>
        <name>shikimate</name>
        <dbReference type="ChEBI" id="CHEBI:36208"/>
    </ligand>
</feature>
<evidence type="ECO:0000256" key="3">
    <source>
        <dbReference type="ARBA" id="ARBA00022605"/>
    </source>
</evidence>
<dbReference type="InterPro" id="IPR022893">
    <property type="entry name" value="Shikimate_DH_fam"/>
</dbReference>
<dbReference type="Gene3D" id="3.40.50.10860">
    <property type="entry name" value="Leucine Dehydrogenase, chain A, domain 1"/>
    <property type="match status" value="1"/>
</dbReference>
<proteinExistence type="inferred from homology"/>
<gene>
    <name evidence="8" type="primary">aroE</name>
    <name evidence="12" type="ORF">SAMN05216262_109144</name>
</gene>
<dbReference type="InterPro" id="IPR011342">
    <property type="entry name" value="Shikimate_DH"/>
</dbReference>
<dbReference type="PANTHER" id="PTHR21089:SF1">
    <property type="entry name" value="BIFUNCTIONAL 3-DEHYDROQUINATE DEHYDRATASE_SHIKIMATE DEHYDROGENASE, CHLOROPLASTIC"/>
    <property type="match status" value="1"/>
</dbReference>
<feature type="domain" description="Quinate/shikimate 5-dehydrogenase/glutamyl-tRNA reductase" evidence="9">
    <location>
        <begin position="113"/>
        <end position="189"/>
    </location>
</feature>
<keyword evidence="13" id="KW-1185">Reference proteome</keyword>
<dbReference type="SUPFAM" id="SSF51735">
    <property type="entry name" value="NAD(P)-binding Rossmann-fold domains"/>
    <property type="match status" value="1"/>
</dbReference>
<evidence type="ECO:0000259" key="9">
    <source>
        <dbReference type="Pfam" id="PF01488"/>
    </source>
</evidence>
<dbReference type="InterPro" id="IPR006151">
    <property type="entry name" value="Shikm_DH/Glu-tRNA_Rdtase"/>
</dbReference>
<comment type="catalytic activity">
    <reaction evidence="7 8">
        <text>shikimate + NADP(+) = 3-dehydroshikimate + NADPH + H(+)</text>
        <dbReference type="Rhea" id="RHEA:17737"/>
        <dbReference type="ChEBI" id="CHEBI:15378"/>
        <dbReference type="ChEBI" id="CHEBI:16630"/>
        <dbReference type="ChEBI" id="CHEBI:36208"/>
        <dbReference type="ChEBI" id="CHEBI:57783"/>
        <dbReference type="ChEBI" id="CHEBI:58349"/>
        <dbReference type="EC" id="1.1.1.25"/>
    </reaction>
</comment>